<sequence length="798" mass="91546">MTNISISPIIEADQERLLDEALRVVKTESFEMKRCLDRGDRMEGLKHASQMIAELRTSALSPKFYYRLYIDVTNELQHLSSYLTDDYLSENKTTKVAELYELVQYAGNIIPRLYLLITVGVVYFKSHESPKMDILKDLVEMCRGVQHPLRGLFLRYYLLTSTKELLPDLPNNTDVGSGTMNDSIEFIMINFSEMNKLWVRMQHQGPSREREKREKERRELRILVGTNLVRLSQLEHLDIDLYRKVVLPGVLEQSVSCKEPISQEYLMECVIQVFPDEFHLATLNEFLDSCAELSDGVHIKNVLGALIDRLAIYAVAEESPGIPADIQLFEVFSRHAERVIGSRSSMPPEDIIAIQTALINLAVKCYPDRTDFANTVFESTNNIFQTIKIEKIPFNNNVGRELLKLLRIPVDHYNDVIKLLELSEYAPVLSALGYRGRTQAASYIVQNMLDNDTAITDEDHVEKVFKIIDALLIDQPDQPQELESSEDFQEEQNLVARLVNLVYNENLDQHFRLLNKIRKSFGNGGKLRLRYTLPPVIFSAYKLLLRFAHEKDLENWEAKVNKIFHFCMNTINALKSEADLNEIGLRFYLQGAIVADKIPFENSPTVSYEFISNAFSIYEEEISESREQVQALTLLIGTIQQMKHLPDESHDPLRNQCALCATKLLKKPDQARLVCLVAHLFWYSTITDSSESMKDGKRVAECLKKAIKIASQCMEDLVQINLYIHILNNYIHFFDQGCEQITYDIINQLVDKTKDSLLQLDPSPDLDLLNESFSGTLSHLRYLKSSNADNSRYDGIAI</sequence>
<dbReference type="GO" id="GO:0042147">
    <property type="term" value="P:retrograde transport, endosome to Golgi"/>
    <property type="evidence" value="ECO:0007669"/>
    <property type="project" value="InterPro"/>
</dbReference>
<keyword evidence="9" id="KW-0472">Membrane</keyword>
<dbReference type="Gene3D" id="1.25.40.660">
    <property type="entry name" value="Vacuolar protein sorting-associated protein 35, helical subcomplex Vps35-C"/>
    <property type="match status" value="1"/>
</dbReference>
<reference evidence="12" key="1">
    <citation type="submission" date="2022-11" db="UniProtKB">
        <authorList>
            <consortium name="WormBaseParasite"/>
        </authorList>
    </citation>
    <scope>IDENTIFICATION</scope>
</reference>
<dbReference type="PANTHER" id="PTHR11099:SF0">
    <property type="entry name" value="VACUOLAR PROTEIN SORTING-ASSOCIATED PROTEIN 35"/>
    <property type="match status" value="1"/>
</dbReference>
<evidence type="ECO:0000256" key="1">
    <source>
        <dbReference type="ARBA" id="ARBA00004170"/>
    </source>
</evidence>
<protein>
    <recommendedName>
        <fullName evidence="10">Vacuolar protein sorting-associated protein 35</fullName>
    </recommendedName>
</protein>
<dbReference type="GO" id="GO:0000139">
    <property type="term" value="C:Golgi membrane"/>
    <property type="evidence" value="ECO:0007669"/>
    <property type="project" value="UniProtKB-SubCell"/>
</dbReference>
<evidence type="ECO:0000256" key="2">
    <source>
        <dbReference type="ARBA" id="ARBA00004394"/>
    </source>
</evidence>
<dbReference type="Pfam" id="PF03635">
    <property type="entry name" value="Vps35"/>
    <property type="match status" value="1"/>
</dbReference>
<evidence type="ECO:0000256" key="4">
    <source>
        <dbReference type="ARBA" id="ARBA00006536"/>
    </source>
</evidence>
<evidence type="ECO:0000256" key="6">
    <source>
        <dbReference type="ARBA" id="ARBA00022490"/>
    </source>
</evidence>
<evidence type="ECO:0000313" key="12">
    <source>
        <dbReference type="WBParaSite" id="ACRNAN_scaffold7165.g18134.t1"/>
    </source>
</evidence>
<dbReference type="PIRSF" id="PIRSF009375">
    <property type="entry name" value="Retromer_Vps35"/>
    <property type="match status" value="1"/>
</dbReference>
<dbReference type="GO" id="GO:0005770">
    <property type="term" value="C:late endosome"/>
    <property type="evidence" value="ECO:0007669"/>
    <property type="project" value="TreeGrafter"/>
</dbReference>
<organism evidence="11 12">
    <name type="scientific">Acrobeloides nanus</name>
    <dbReference type="NCBI Taxonomy" id="290746"/>
    <lineage>
        <taxon>Eukaryota</taxon>
        <taxon>Metazoa</taxon>
        <taxon>Ecdysozoa</taxon>
        <taxon>Nematoda</taxon>
        <taxon>Chromadorea</taxon>
        <taxon>Rhabditida</taxon>
        <taxon>Tylenchina</taxon>
        <taxon>Cephalobomorpha</taxon>
        <taxon>Cephaloboidea</taxon>
        <taxon>Cephalobidae</taxon>
        <taxon>Acrobeloides</taxon>
    </lineage>
</organism>
<comment type="subcellular location">
    <subcellularLocation>
        <location evidence="3">Cytoplasm</location>
    </subcellularLocation>
    <subcellularLocation>
        <location evidence="2">Golgi apparatus membrane</location>
    </subcellularLocation>
    <subcellularLocation>
        <location evidence="1">Membrane</location>
        <topology evidence="1">Peripheral membrane protein</topology>
    </subcellularLocation>
</comment>
<evidence type="ECO:0000256" key="3">
    <source>
        <dbReference type="ARBA" id="ARBA00004496"/>
    </source>
</evidence>
<evidence type="ECO:0000313" key="11">
    <source>
        <dbReference type="Proteomes" id="UP000887540"/>
    </source>
</evidence>
<evidence type="ECO:0000256" key="10">
    <source>
        <dbReference type="PIRNR" id="PIRNR009375"/>
    </source>
</evidence>
<keyword evidence="7 10" id="KW-0653">Protein transport</keyword>
<dbReference type="GO" id="GO:0006886">
    <property type="term" value="P:intracellular protein transport"/>
    <property type="evidence" value="ECO:0007669"/>
    <property type="project" value="TreeGrafter"/>
</dbReference>
<dbReference type="InterPro" id="IPR042491">
    <property type="entry name" value="Vps35_C"/>
</dbReference>
<dbReference type="PANTHER" id="PTHR11099">
    <property type="entry name" value="VACUOLAR SORTING PROTEIN 35"/>
    <property type="match status" value="1"/>
</dbReference>
<comment type="similarity">
    <text evidence="4 10">Belongs to the VPS35 family.</text>
</comment>
<evidence type="ECO:0000256" key="7">
    <source>
        <dbReference type="ARBA" id="ARBA00022927"/>
    </source>
</evidence>
<keyword evidence="5 10" id="KW-0813">Transport</keyword>
<dbReference type="Proteomes" id="UP000887540">
    <property type="component" value="Unplaced"/>
</dbReference>
<dbReference type="InterPro" id="IPR005378">
    <property type="entry name" value="Vps35"/>
</dbReference>
<keyword evidence="8" id="KW-0333">Golgi apparatus</keyword>
<name>A0A914EE99_9BILA</name>
<comment type="function">
    <text evidence="10">Plays a role in vesicular protein sorting.</text>
</comment>
<evidence type="ECO:0000256" key="8">
    <source>
        <dbReference type="ARBA" id="ARBA00023034"/>
    </source>
</evidence>
<dbReference type="GO" id="GO:0005829">
    <property type="term" value="C:cytosol"/>
    <property type="evidence" value="ECO:0007669"/>
    <property type="project" value="GOC"/>
</dbReference>
<dbReference type="FunFam" id="1.25.40.660:FF:000003">
    <property type="entry name" value="Vacuolar protein sorting-associated protein 35"/>
    <property type="match status" value="1"/>
</dbReference>
<keyword evidence="6" id="KW-0963">Cytoplasm</keyword>
<evidence type="ECO:0000256" key="9">
    <source>
        <dbReference type="ARBA" id="ARBA00023136"/>
    </source>
</evidence>
<dbReference type="GO" id="GO:0030906">
    <property type="term" value="C:retromer, cargo-selective complex"/>
    <property type="evidence" value="ECO:0007669"/>
    <property type="project" value="InterPro"/>
</dbReference>
<accession>A0A914EE99</accession>
<dbReference type="AlphaFoldDB" id="A0A914EE99"/>
<proteinExistence type="inferred from homology"/>
<dbReference type="WBParaSite" id="ACRNAN_scaffold7165.g18134.t1">
    <property type="protein sequence ID" value="ACRNAN_scaffold7165.g18134.t1"/>
    <property type="gene ID" value="ACRNAN_scaffold7165.g18134"/>
</dbReference>
<evidence type="ECO:0000256" key="5">
    <source>
        <dbReference type="ARBA" id="ARBA00022448"/>
    </source>
</evidence>
<keyword evidence="11" id="KW-1185">Reference proteome</keyword>